<dbReference type="Pfam" id="PF08327">
    <property type="entry name" value="AHSA1"/>
    <property type="match status" value="1"/>
</dbReference>
<name>A0A4R7ZFH4_9ACTN</name>
<dbReference type="CDD" id="cd08899">
    <property type="entry name" value="SRPBCC_CalC_Aha1-like_6"/>
    <property type="match status" value="1"/>
</dbReference>
<dbReference type="SUPFAM" id="SSF55961">
    <property type="entry name" value="Bet v1-like"/>
    <property type="match status" value="1"/>
</dbReference>
<reference evidence="3 4" key="1">
    <citation type="submission" date="2019-03" db="EMBL/GenBank/DDBJ databases">
        <title>Genomic Encyclopedia of Type Strains, Phase III (KMG-III): the genomes of soil and plant-associated and newly described type strains.</title>
        <authorList>
            <person name="Whitman W."/>
        </authorList>
    </citation>
    <scope>NUCLEOTIDE SEQUENCE [LARGE SCALE GENOMIC DNA]</scope>
    <source>
        <strain evidence="3 4">VKM Ac-2570</strain>
    </source>
</reference>
<dbReference type="InterPro" id="IPR013538">
    <property type="entry name" value="ASHA1/2-like_C"/>
</dbReference>
<dbReference type="Proteomes" id="UP000295447">
    <property type="component" value="Unassembled WGS sequence"/>
</dbReference>
<comment type="similarity">
    <text evidence="1">Belongs to the AHA1 family.</text>
</comment>
<dbReference type="OrthoDB" id="8117292at2"/>
<dbReference type="Gene3D" id="3.30.530.20">
    <property type="match status" value="1"/>
</dbReference>
<accession>A0A4R7ZFH4</accession>
<keyword evidence="4" id="KW-1185">Reference proteome</keyword>
<evidence type="ECO:0000256" key="1">
    <source>
        <dbReference type="ARBA" id="ARBA00006817"/>
    </source>
</evidence>
<protein>
    <submittedName>
        <fullName evidence="3">Uncharacterized protein YndB with AHSA1/START domain</fullName>
    </submittedName>
</protein>
<organism evidence="3 4">
    <name type="scientific">Kribbella kalugense</name>
    <dbReference type="NCBI Taxonomy" id="2512221"/>
    <lineage>
        <taxon>Bacteria</taxon>
        <taxon>Bacillati</taxon>
        <taxon>Actinomycetota</taxon>
        <taxon>Actinomycetes</taxon>
        <taxon>Propionibacteriales</taxon>
        <taxon>Kribbellaceae</taxon>
        <taxon>Kribbella</taxon>
    </lineage>
</organism>
<gene>
    <name evidence="3" type="ORF">EV650_6511</name>
</gene>
<dbReference type="AlphaFoldDB" id="A0A4R7ZFH4"/>
<dbReference type="RefSeq" id="WP_134122943.1">
    <property type="nucleotide sequence ID" value="NZ_SODF01000003.1"/>
</dbReference>
<dbReference type="InterPro" id="IPR023393">
    <property type="entry name" value="START-like_dom_sf"/>
</dbReference>
<feature type="domain" description="Activator of Hsp90 ATPase homologue 1/2-like C-terminal" evidence="2">
    <location>
        <begin position="27"/>
        <end position="149"/>
    </location>
</feature>
<sequence length="174" mass="18579">MTGTSVLGTLGSADGAGVVRIEDRYDTDIDDLWSALIDPRRLARWYGEIEGDLRRGGQFTVCLEAADLHAVGQVDVCEPPRRLQVTTRETDESAQNGGARPFDQLTEATLTADGGQTVLVLEIRGLPLGKLAAYGAGWQIHAENLAAYLAGGKPGDTAARWAELAPAYQQLAVD</sequence>
<evidence type="ECO:0000313" key="4">
    <source>
        <dbReference type="Proteomes" id="UP000295447"/>
    </source>
</evidence>
<dbReference type="EMBL" id="SODF01000003">
    <property type="protein sequence ID" value="TDW15031.1"/>
    <property type="molecule type" value="Genomic_DNA"/>
</dbReference>
<evidence type="ECO:0000259" key="2">
    <source>
        <dbReference type="Pfam" id="PF08327"/>
    </source>
</evidence>
<comment type="caution">
    <text evidence="3">The sequence shown here is derived from an EMBL/GenBank/DDBJ whole genome shotgun (WGS) entry which is preliminary data.</text>
</comment>
<proteinExistence type="inferred from homology"/>
<evidence type="ECO:0000313" key="3">
    <source>
        <dbReference type="EMBL" id="TDW15031.1"/>
    </source>
</evidence>